<dbReference type="OrthoDB" id="781563at2759"/>
<dbReference type="SUPFAM" id="SSF57959">
    <property type="entry name" value="Leucine zipper domain"/>
    <property type="match status" value="1"/>
</dbReference>
<gene>
    <name evidence="10" type="ORF">GSMUA_60680.1</name>
</gene>
<dbReference type="SMR" id="A0A804HZJ3"/>
<keyword evidence="3" id="KW-0805">Transcription regulation</keyword>
<dbReference type="InterPro" id="IPR046347">
    <property type="entry name" value="bZIP_sf"/>
</dbReference>
<dbReference type="FunCoup" id="A0A804HZJ3">
    <property type="interactions" value="12"/>
</dbReference>
<dbReference type="GO" id="GO:0009738">
    <property type="term" value="P:abscisic acid-activated signaling pathway"/>
    <property type="evidence" value="ECO:0007669"/>
    <property type="project" value="UniProtKB-KW"/>
</dbReference>
<feature type="compositionally biased region" description="Basic and acidic residues" evidence="8">
    <location>
        <begin position="106"/>
        <end position="116"/>
    </location>
</feature>
<dbReference type="GO" id="GO:0003700">
    <property type="term" value="F:DNA-binding transcription factor activity"/>
    <property type="evidence" value="ECO:0007669"/>
    <property type="project" value="InterPro"/>
</dbReference>
<dbReference type="InterPro" id="IPR043452">
    <property type="entry name" value="BZIP46-like"/>
</dbReference>
<dbReference type="Pfam" id="PF00170">
    <property type="entry name" value="bZIP_1"/>
    <property type="match status" value="1"/>
</dbReference>
<reference evidence="10" key="1">
    <citation type="submission" date="2021-03" db="EMBL/GenBank/DDBJ databases">
        <authorList>
            <consortium name="Genoscope - CEA"/>
            <person name="William W."/>
        </authorList>
    </citation>
    <scope>NUCLEOTIDE SEQUENCE</scope>
    <source>
        <strain evidence="10">Doubled-haploid Pahang</strain>
    </source>
</reference>
<dbReference type="Gramene" id="Ma02_t05440.1">
    <property type="protein sequence ID" value="Ma02_p05440.1"/>
    <property type="gene ID" value="Ma02_g05440"/>
</dbReference>
<dbReference type="EnsemblPlants" id="Ma02_t05440.1">
    <property type="protein sequence ID" value="Ma02_p05440.1"/>
    <property type="gene ID" value="Ma02_g05440"/>
</dbReference>
<evidence type="ECO:0000259" key="9">
    <source>
        <dbReference type="PROSITE" id="PS50217"/>
    </source>
</evidence>
<proteinExistence type="predicted"/>
<dbReference type="CDD" id="cd14707">
    <property type="entry name" value="bZIP_plant_BZIP46"/>
    <property type="match status" value="1"/>
</dbReference>
<keyword evidence="6" id="KW-0539">Nucleus</keyword>
<dbReference type="EMBL" id="HG996467">
    <property type="protein sequence ID" value="CAG1861174.1"/>
    <property type="molecule type" value="Genomic_DNA"/>
</dbReference>
<accession>A0A804HZJ3</accession>
<dbReference type="PROSITE" id="PS50217">
    <property type="entry name" value="BZIP"/>
    <property type="match status" value="1"/>
</dbReference>
<sequence>MEEVWKDISLSTLHQDVPSTPLLSFHHHHHRTFHTSNPTTTSSFGGITLEDFLADAPKEATRVPPPSSRPPASIDPSPDNSVRFFGYDLNTSACDCKISGSSFNDAHSECTKKRSPEQQPNRSIDGQDGAERRKKRIIKNRESAARSRARKQAYINELELEVARLLNENHALRRELEELRMTVVASQNPTASRRALQRTVTAPF</sequence>
<keyword evidence="4" id="KW-0238">DNA-binding</keyword>
<dbReference type="GO" id="GO:0003677">
    <property type="term" value="F:DNA binding"/>
    <property type="evidence" value="ECO:0007669"/>
    <property type="project" value="UniProtKB-KW"/>
</dbReference>
<feature type="coiled-coil region" evidence="7">
    <location>
        <begin position="148"/>
        <end position="182"/>
    </location>
</feature>
<dbReference type="InterPro" id="IPR004827">
    <property type="entry name" value="bZIP"/>
</dbReference>
<keyword evidence="7" id="KW-0175">Coiled coil</keyword>
<dbReference type="Gene3D" id="1.20.5.170">
    <property type="match status" value="1"/>
</dbReference>
<dbReference type="GO" id="GO:0005634">
    <property type="term" value="C:nucleus"/>
    <property type="evidence" value="ECO:0000318"/>
    <property type="project" value="GO_Central"/>
</dbReference>
<evidence type="ECO:0000256" key="5">
    <source>
        <dbReference type="ARBA" id="ARBA00023163"/>
    </source>
</evidence>
<evidence type="ECO:0000256" key="6">
    <source>
        <dbReference type="ARBA" id="ARBA00023242"/>
    </source>
</evidence>
<evidence type="ECO:0000313" key="12">
    <source>
        <dbReference type="Proteomes" id="UP000012960"/>
    </source>
</evidence>
<evidence type="ECO:0000256" key="2">
    <source>
        <dbReference type="ARBA" id="ARBA00022682"/>
    </source>
</evidence>
<dbReference type="SMART" id="SM00338">
    <property type="entry name" value="BRLZ"/>
    <property type="match status" value="1"/>
</dbReference>
<comment type="subcellular location">
    <subcellularLocation>
        <location evidence="1">Nucleus</location>
    </subcellularLocation>
</comment>
<keyword evidence="2" id="KW-0938">Abscisic acid signaling pathway</keyword>
<name>A0A804HZJ3_MUSAM</name>
<dbReference type="GO" id="GO:0045893">
    <property type="term" value="P:positive regulation of DNA-templated transcription"/>
    <property type="evidence" value="ECO:0007669"/>
    <property type="project" value="InterPro"/>
</dbReference>
<dbReference type="PANTHER" id="PTHR22952">
    <property type="entry name" value="CAMP-RESPONSE ELEMENT BINDING PROTEIN-RELATED"/>
    <property type="match status" value="1"/>
</dbReference>
<evidence type="ECO:0000313" key="10">
    <source>
        <dbReference type="EMBL" id="CAG1861174.1"/>
    </source>
</evidence>
<protein>
    <submittedName>
        <fullName evidence="10">(wild Malaysian banana) hypothetical protein</fullName>
    </submittedName>
</protein>
<reference evidence="11" key="2">
    <citation type="submission" date="2021-05" db="UniProtKB">
        <authorList>
            <consortium name="EnsemblPlants"/>
        </authorList>
    </citation>
    <scope>IDENTIFICATION</scope>
    <source>
        <strain evidence="11">subsp. malaccensis</strain>
    </source>
</reference>
<feature type="domain" description="BZIP" evidence="9">
    <location>
        <begin position="130"/>
        <end position="180"/>
    </location>
</feature>
<evidence type="ECO:0000256" key="4">
    <source>
        <dbReference type="ARBA" id="ARBA00023125"/>
    </source>
</evidence>
<dbReference type="PANTHER" id="PTHR22952:SF433">
    <property type="entry name" value="PROTEIN FD"/>
    <property type="match status" value="1"/>
</dbReference>
<evidence type="ECO:0000256" key="3">
    <source>
        <dbReference type="ARBA" id="ARBA00023015"/>
    </source>
</evidence>
<feature type="region of interest" description="Disordered" evidence="8">
    <location>
        <begin position="59"/>
        <end position="79"/>
    </location>
</feature>
<dbReference type="PRINTS" id="PR00041">
    <property type="entry name" value="LEUZIPPRCREB"/>
</dbReference>
<dbReference type="Proteomes" id="UP000012960">
    <property type="component" value="Unplaced"/>
</dbReference>
<keyword evidence="5" id="KW-0804">Transcription</keyword>
<evidence type="ECO:0000256" key="1">
    <source>
        <dbReference type="ARBA" id="ARBA00004123"/>
    </source>
</evidence>
<keyword evidence="12" id="KW-1185">Reference proteome</keyword>
<organism evidence="11 12">
    <name type="scientific">Musa acuminata subsp. malaccensis</name>
    <name type="common">Wild banana</name>
    <name type="synonym">Musa malaccensis</name>
    <dbReference type="NCBI Taxonomy" id="214687"/>
    <lineage>
        <taxon>Eukaryota</taxon>
        <taxon>Viridiplantae</taxon>
        <taxon>Streptophyta</taxon>
        <taxon>Embryophyta</taxon>
        <taxon>Tracheophyta</taxon>
        <taxon>Spermatophyta</taxon>
        <taxon>Magnoliopsida</taxon>
        <taxon>Liliopsida</taxon>
        <taxon>Zingiberales</taxon>
        <taxon>Musaceae</taxon>
        <taxon>Musa</taxon>
    </lineage>
</organism>
<dbReference type="AlphaFoldDB" id="A0A804HZJ3"/>
<feature type="region of interest" description="Disordered" evidence="8">
    <location>
        <begin position="105"/>
        <end position="148"/>
    </location>
</feature>
<evidence type="ECO:0000256" key="7">
    <source>
        <dbReference type="SAM" id="Coils"/>
    </source>
</evidence>
<dbReference type="PROSITE" id="PS00036">
    <property type="entry name" value="BZIP_BASIC"/>
    <property type="match status" value="1"/>
</dbReference>
<evidence type="ECO:0000256" key="8">
    <source>
        <dbReference type="SAM" id="MobiDB-lite"/>
    </source>
</evidence>
<evidence type="ECO:0000313" key="11">
    <source>
        <dbReference type="EnsemblPlants" id="Ma02_p05440.1"/>
    </source>
</evidence>